<comment type="similarity">
    <text evidence="1">Belongs to the short-chain dehydrogenases/reductases (SDR) family.</text>
</comment>
<evidence type="ECO:0000259" key="3">
    <source>
        <dbReference type="SMART" id="SM00822"/>
    </source>
</evidence>
<dbReference type="SMART" id="SM00822">
    <property type="entry name" value="PKS_KR"/>
    <property type="match status" value="1"/>
</dbReference>
<dbReference type="PROSITE" id="PS00061">
    <property type="entry name" value="ADH_SHORT"/>
    <property type="match status" value="1"/>
</dbReference>
<dbReference type="InterPro" id="IPR002347">
    <property type="entry name" value="SDR_fam"/>
</dbReference>
<reference evidence="4 5" key="1">
    <citation type="submission" date="2019-06" db="EMBL/GenBank/DDBJ databases">
        <authorList>
            <person name="Lee I."/>
            <person name="Jang G.I."/>
            <person name="Hwang C.Y."/>
        </authorList>
    </citation>
    <scope>NUCLEOTIDE SEQUENCE [LARGE SCALE GENOMIC DNA]</scope>
    <source>
        <strain evidence="4 5">PAMC 28131</strain>
    </source>
</reference>
<dbReference type="RefSeq" id="WP_140929205.1">
    <property type="nucleotide sequence ID" value="NZ_VFSU01000032.1"/>
</dbReference>
<dbReference type="Proteomes" id="UP000319897">
    <property type="component" value="Unassembled WGS sequence"/>
</dbReference>
<gene>
    <name evidence="4" type="ORF">FJQ54_14840</name>
</gene>
<proteinExistence type="inferred from homology"/>
<sequence>MAENRQKLALVTGASRGIGAATAIRLGREGYHVILTARSESGLIATEDAIHAEGGSATIAPVDLTKGEDIDKLAAAIAGRWNGLDLLVLNAAMLGTLSPLAHVSPKEFEAVMALNVTAQWRLIRAFDGQLRLGRGTVVAITSSVASRAEAYWGPYAASKAALESLVGVYAAEMQALGVNALIVDPGGTRTQMRAKAFPGEDPQTLKEPEAVADRIAERLQASLPPGLSRIAIARDGALLG</sequence>
<evidence type="ECO:0000256" key="2">
    <source>
        <dbReference type="ARBA" id="ARBA00023002"/>
    </source>
</evidence>
<comment type="caution">
    <text evidence="4">The sequence shown here is derived from an EMBL/GenBank/DDBJ whole genome shotgun (WGS) entry which is preliminary data.</text>
</comment>
<protein>
    <submittedName>
        <fullName evidence="4">SDR family NAD(P)-dependent oxidoreductase</fullName>
    </submittedName>
</protein>
<dbReference type="PANTHER" id="PTHR42901:SF1">
    <property type="entry name" value="ALCOHOL DEHYDROGENASE"/>
    <property type="match status" value="1"/>
</dbReference>
<dbReference type="InterPro" id="IPR036291">
    <property type="entry name" value="NAD(P)-bd_dom_sf"/>
</dbReference>
<dbReference type="SUPFAM" id="SSF51735">
    <property type="entry name" value="NAD(P)-binding Rossmann-fold domains"/>
    <property type="match status" value="1"/>
</dbReference>
<dbReference type="AlphaFoldDB" id="A0A501XEY2"/>
<dbReference type="EMBL" id="VFSU01000032">
    <property type="protein sequence ID" value="TPE59070.1"/>
    <property type="molecule type" value="Genomic_DNA"/>
</dbReference>
<evidence type="ECO:0000256" key="1">
    <source>
        <dbReference type="ARBA" id="ARBA00006484"/>
    </source>
</evidence>
<evidence type="ECO:0000313" key="5">
    <source>
        <dbReference type="Proteomes" id="UP000319897"/>
    </source>
</evidence>
<organism evidence="4 5">
    <name type="scientific">Sandaracinobacter neustonicus</name>
    <dbReference type="NCBI Taxonomy" id="1715348"/>
    <lineage>
        <taxon>Bacteria</taxon>
        <taxon>Pseudomonadati</taxon>
        <taxon>Pseudomonadota</taxon>
        <taxon>Alphaproteobacteria</taxon>
        <taxon>Sphingomonadales</taxon>
        <taxon>Sphingosinicellaceae</taxon>
        <taxon>Sandaracinobacter</taxon>
    </lineage>
</organism>
<name>A0A501XEY2_9SPHN</name>
<dbReference type="InterPro" id="IPR020904">
    <property type="entry name" value="Sc_DH/Rdtase_CS"/>
</dbReference>
<dbReference type="Gene3D" id="3.40.50.720">
    <property type="entry name" value="NAD(P)-binding Rossmann-like Domain"/>
    <property type="match status" value="1"/>
</dbReference>
<dbReference type="GO" id="GO:0016491">
    <property type="term" value="F:oxidoreductase activity"/>
    <property type="evidence" value="ECO:0007669"/>
    <property type="project" value="UniProtKB-KW"/>
</dbReference>
<dbReference type="PRINTS" id="PR00081">
    <property type="entry name" value="GDHRDH"/>
</dbReference>
<dbReference type="Pfam" id="PF00106">
    <property type="entry name" value="adh_short"/>
    <property type="match status" value="1"/>
</dbReference>
<dbReference type="OrthoDB" id="9790785at2"/>
<accession>A0A501XEY2</accession>
<keyword evidence="2" id="KW-0560">Oxidoreductase</keyword>
<evidence type="ECO:0000313" key="4">
    <source>
        <dbReference type="EMBL" id="TPE59070.1"/>
    </source>
</evidence>
<dbReference type="CDD" id="cd05233">
    <property type="entry name" value="SDR_c"/>
    <property type="match status" value="1"/>
</dbReference>
<dbReference type="InterPro" id="IPR057326">
    <property type="entry name" value="KR_dom"/>
</dbReference>
<dbReference type="PANTHER" id="PTHR42901">
    <property type="entry name" value="ALCOHOL DEHYDROGENASE"/>
    <property type="match status" value="1"/>
</dbReference>
<feature type="domain" description="Ketoreductase" evidence="3">
    <location>
        <begin position="7"/>
        <end position="189"/>
    </location>
</feature>
<keyword evidence="5" id="KW-1185">Reference proteome</keyword>